<dbReference type="EMBL" id="JABBNB010000021">
    <property type="protein sequence ID" value="NMO03215.1"/>
    <property type="molecule type" value="Genomic_DNA"/>
</dbReference>
<dbReference type="Pfam" id="PF11288">
    <property type="entry name" value="DUF3089"/>
    <property type="match status" value="1"/>
</dbReference>
<comment type="caution">
    <text evidence="1">The sequence shown here is derived from an EMBL/GenBank/DDBJ whole genome shotgun (WGS) entry which is preliminary data.</text>
</comment>
<evidence type="ECO:0000313" key="1">
    <source>
        <dbReference type="EMBL" id="NMO03215.1"/>
    </source>
</evidence>
<gene>
    <name evidence="1" type="ORF">HH308_18535</name>
</gene>
<reference evidence="1 2" key="1">
    <citation type="submission" date="2020-04" db="EMBL/GenBank/DDBJ databases">
        <title>Gordonia sp. nov. TBRC 11910.</title>
        <authorList>
            <person name="Suriyachadkun C."/>
        </authorList>
    </citation>
    <scope>NUCLEOTIDE SEQUENCE [LARGE SCALE GENOMIC DNA]</scope>
    <source>
        <strain evidence="1 2">TBRC 11910</strain>
    </source>
</reference>
<dbReference type="AlphaFoldDB" id="A0A848L2A2"/>
<dbReference type="SUPFAM" id="SSF53474">
    <property type="entry name" value="alpha/beta-Hydrolases"/>
    <property type="match status" value="1"/>
</dbReference>
<proteinExistence type="predicted"/>
<keyword evidence="2" id="KW-1185">Reference proteome</keyword>
<sequence length="217" mass="24003">MSTGRKTTPAENPKSAKPVDCFYVYPTATSDPTINAPLHSTPDINTVTMMQAARFAPACRIFAPLYRQVTLPGVYPVMYGWRYPTDVAYASVEAAWKEYLATSNHGRGIVFIGHSQGTLMLRRLIREQIDPNPTLRARMVGAVLLGGNVMTERGRTHGGDFRNIPICTRRGQAGCVVAYSTNTNVPGNQTHLLDFQFGLDRLVSIVEQQTESWTSTH</sequence>
<accession>A0A848L2A2</accession>
<protein>
    <submittedName>
        <fullName evidence="1">DUF3089 domain-containing protein</fullName>
    </submittedName>
</protein>
<name>A0A848L2A2_9ACTN</name>
<dbReference type="InterPro" id="IPR021440">
    <property type="entry name" value="DUF3089"/>
</dbReference>
<organism evidence="1 2">
    <name type="scientific">Gordonia asplenii</name>
    <dbReference type="NCBI Taxonomy" id="2725283"/>
    <lineage>
        <taxon>Bacteria</taxon>
        <taxon>Bacillati</taxon>
        <taxon>Actinomycetota</taxon>
        <taxon>Actinomycetes</taxon>
        <taxon>Mycobacteriales</taxon>
        <taxon>Gordoniaceae</taxon>
        <taxon>Gordonia</taxon>
    </lineage>
</organism>
<evidence type="ECO:0000313" key="2">
    <source>
        <dbReference type="Proteomes" id="UP000550729"/>
    </source>
</evidence>
<dbReference type="InterPro" id="IPR029058">
    <property type="entry name" value="AB_hydrolase_fold"/>
</dbReference>
<dbReference type="Proteomes" id="UP000550729">
    <property type="component" value="Unassembled WGS sequence"/>
</dbReference>
<dbReference type="RefSeq" id="WP_170195813.1">
    <property type="nucleotide sequence ID" value="NZ_JABBNB010000021.1"/>
</dbReference>